<protein>
    <recommendedName>
        <fullName evidence="4">DUF502 domain-containing protein</fullName>
    </recommendedName>
</protein>
<name>A0A074LWQ4_9BACL</name>
<dbReference type="PANTHER" id="PTHR31876">
    <property type="entry name" value="COV-LIKE PROTEIN 1"/>
    <property type="match status" value="1"/>
</dbReference>
<dbReference type="STRING" id="1157490.EL26_00345"/>
<dbReference type="Pfam" id="PF04367">
    <property type="entry name" value="DUF502"/>
    <property type="match status" value="1"/>
</dbReference>
<keyword evidence="1" id="KW-1133">Transmembrane helix</keyword>
<evidence type="ECO:0008006" key="4">
    <source>
        <dbReference type="Google" id="ProtNLM"/>
    </source>
</evidence>
<dbReference type="InterPro" id="IPR007462">
    <property type="entry name" value="COV1-like"/>
</dbReference>
<gene>
    <name evidence="2" type="ORF">EL26_00345</name>
</gene>
<comment type="caution">
    <text evidence="2">The sequence shown here is derived from an EMBL/GenBank/DDBJ whole genome shotgun (WGS) entry which is preliminary data.</text>
</comment>
<feature type="transmembrane region" description="Helical" evidence="1">
    <location>
        <begin position="12"/>
        <end position="33"/>
    </location>
</feature>
<dbReference type="EMBL" id="JMIR01000001">
    <property type="protein sequence ID" value="KEO85050.1"/>
    <property type="molecule type" value="Genomic_DNA"/>
</dbReference>
<accession>A0A074LWQ4</accession>
<dbReference type="eggNOG" id="COG2928">
    <property type="taxonomic scope" value="Bacteria"/>
</dbReference>
<dbReference type="PANTHER" id="PTHR31876:SF26">
    <property type="entry name" value="PROTEIN LIKE COV 2"/>
    <property type="match status" value="1"/>
</dbReference>
<sequence length="192" mass="21308">MVKKLAKYWVNGILTIVPIGLVIYVVVQVFQFLDGLLGKSLRKELGDGVYVPGLGILVTIVLITLIGWLATYWFSARVIEWMERLLQKIPFVKSLYSIIKETIGSIFGEKKSFSKVALVTMPNNPMKVLGFITVENLDALGDPLKDHIAIYVPQTFQVAGVTFLIPKEHVELLDITPEEAMRFILSGGVSGS</sequence>
<keyword evidence="1" id="KW-0812">Transmembrane</keyword>
<evidence type="ECO:0000313" key="3">
    <source>
        <dbReference type="Proteomes" id="UP000027931"/>
    </source>
</evidence>
<dbReference type="Proteomes" id="UP000027931">
    <property type="component" value="Unassembled WGS sequence"/>
</dbReference>
<evidence type="ECO:0000313" key="2">
    <source>
        <dbReference type="EMBL" id="KEO85050.1"/>
    </source>
</evidence>
<dbReference type="AlphaFoldDB" id="A0A074LWQ4"/>
<keyword evidence="3" id="KW-1185">Reference proteome</keyword>
<organism evidence="2 3">
    <name type="scientific">Tumebacillus flagellatus</name>
    <dbReference type="NCBI Taxonomy" id="1157490"/>
    <lineage>
        <taxon>Bacteria</taxon>
        <taxon>Bacillati</taxon>
        <taxon>Bacillota</taxon>
        <taxon>Bacilli</taxon>
        <taxon>Bacillales</taxon>
        <taxon>Alicyclobacillaceae</taxon>
        <taxon>Tumebacillus</taxon>
    </lineage>
</organism>
<evidence type="ECO:0000256" key="1">
    <source>
        <dbReference type="SAM" id="Phobius"/>
    </source>
</evidence>
<dbReference type="RefSeq" id="WP_038083215.1">
    <property type="nucleotide sequence ID" value="NZ_JMIR01000001.1"/>
</dbReference>
<reference evidence="2 3" key="1">
    <citation type="journal article" date="2013" name="Int. J. Syst. Evol. Microbiol.">
        <title>Tumebacillus flagellatus sp. nov., an alpha-amylase/pullulanase-producing bacterium isolated from cassava wastewater.</title>
        <authorList>
            <person name="Wang Q."/>
            <person name="Xie N."/>
            <person name="Qin Y."/>
            <person name="Shen N."/>
            <person name="Zhu J."/>
            <person name="Mi H."/>
            <person name="Huang R."/>
        </authorList>
    </citation>
    <scope>NUCLEOTIDE SEQUENCE [LARGE SCALE GENOMIC DNA]</scope>
    <source>
        <strain evidence="2 3">GST4</strain>
    </source>
</reference>
<keyword evidence="1" id="KW-0472">Membrane</keyword>
<proteinExistence type="predicted"/>
<feature type="transmembrane region" description="Helical" evidence="1">
    <location>
        <begin position="53"/>
        <end position="74"/>
    </location>
</feature>